<sequence>MTRTFFEPDETEEYEAAADLLTRRCLAWAGERDLPADSVVLAAALESRHRSRDGRLAHWDREQVRRFLLVWTPHYVVAPRDVLDAAPESLRTLLRYLDASGLWDPRGAPVAELSDAVTAAEYAAALDDPLRQSVAKFWARIALDRGVDFDDRRALEKFQRDIDAGRVPYDAEVLDQLMMARLTEPELDEERAYAQPPIALPPAAELAEAAAQSVLVRQLAAVAEWAGAEGRPLTAEGLPRRPDARELAALLETGEDDLRVAEMRQVNRMLTWAKKARLIRTSKGQVFRGAKAAPILRDPEALWSRAFEVFFELGGTIGAPPTSWYSASVLVSAFDEILPDVLNSMYGLPSPVPVVRLQESVWLACKEHFQFDDWGLREQGWRLQVDQDLLAALEALAVLGAVELSHGAADELYSSDLDDEEQPLGPAAAERLRARLRDPDLLLARLTPLGLRATRERMLAEGRDAPLIGELATAPPAELLGLLAQHYPPEAAAVELAGWLAVPGQDVERLLRAVRDCPFRTRATAMLGTMTEALPDGLSIIRGLRDDPVLGPIALSALLDGEDIQPESLSDRERLLLLAEELLVLLELGGPEAVLDEVTEAAGKDTREVIEAALSSGHPDVAGLEELGALLPRLTRAHHPLRLVAGNAPGSRGRRGGHGKKRRH</sequence>
<dbReference type="EMBL" id="JBHUCM010000007">
    <property type="protein sequence ID" value="MFD1536905.1"/>
    <property type="molecule type" value="Genomic_DNA"/>
</dbReference>
<gene>
    <name evidence="2" type="ORF">ACFSJ0_07665</name>
</gene>
<accession>A0ABW4G2E2</accession>
<feature type="compositionally biased region" description="Basic residues" evidence="1">
    <location>
        <begin position="652"/>
        <end position="664"/>
    </location>
</feature>
<protein>
    <recommendedName>
        <fullName evidence="4">Death domain-containing protein</fullName>
    </recommendedName>
</protein>
<feature type="region of interest" description="Disordered" evidence="1">
    <location>
        <begin position="643"/>
        <end position="664"/>
    </location>
</feature>
<comment type="caution">
    <text evidence="2">The sequence shown here is derived from an EMBL/GenBank/DDBJ whole genome shotgun (WGS) entry which is preliminary data.</text>
</comment>
<reference evidence="3" key="1">
    <citation type="journal article" date="2019" name="Int. J. Syst. Evol. Microbiol.">
        <title>The Global Catalogue of Microorganisms (GCM) 10K type strain sequencing project: providing services to taxonomists for standard genome sequencing and annotation.</title>
        <authorList>
            <consortium name="The Broad Institute Genomics Platform"/>
            <consortium name="The Broad Institute Genome Sequencing Center for Infectious Disease"/>
            <person name="Wu L."/>
            <person name="Ma J."/>
        </authorList>
    </citation>
    <scope>NUCLEOTIDE SEQUENCE [LARGE SCALE GENOMIC DNA]</scope>
    <source>
        <strain evidence="3">CGMCC 1.15399</strain>
    </source>
</reference>
<keyword evidence="3" id="KW-1185">Reference proteome</keyword>
<proteinExistence type="predicted"/>
<evidence type="ECO:0000256" key="1">
    <source>
        <dbReference type="SAM" id="MobiDB-lite"/>
    </source>
</evidence>
<evidence type="ECO:0000313" key="2">
    <source>
        <dbReference type="EMBL" id="MFD1536905.1"/>
    </source>
</evidence>
<name>A0ABW4G2E2_9ACTN</name>
<dbReference type="RefSeq" id="WP_219527854.1">
    <property type="nucleotide sequence ID" value="NZ_JAHKRM010000003.1"/>
</dbReference>
<evidence type="ECO:0008006" key="4">
    <source>
        <dbReference type="Google" id="ProtNLM"/>
    </source>
</evidence>
<evidence type="ECO:0000313" key="3">
    <source>
        <dbReference type="Proteomes" id="UP001597097"/>
    </source>
</evidence>
<organism evidence="2 3">
    <name type="scientific">Nonomuraea guangzhouensis</name>
    <dbReference type="NCBI Taxonomy" id="1291555"/>
    <lineage>
        <taxon>Bacteria</taxon>
        <taxon>Bacillati</taxon>
        <taxon>Actinomycetota</taxon>
        <taxon>Actinomycetes</taxon>
        <taxon>Streptosporangiales</taxon>
        <taxon>Streptosporangiaceae</taxon>
        <taxon>Nonomuraea</taxon>
    </lineage>
</organism>
<dbReference type="Proteomes" id="UP001597097">
    <property type="component" value="Unassembled WGS sequence"/>
</dbReference>